<organism evidence="2 3">
    <name type="scientific">Toxocara canis</name>
    <name type="common">Canine roundworm</name>
    <dbReference type="NCBI Taxonomy" id="6265"/>
    <lineage>
        <taxon>Eukaryota</taxon>
        <taxon>Metazoa</taxon>
        <taxon>Ecdysozoa</taxon>
        <taxon>Nematoda</taxon>
        <taxon>Chromadorea</taxon>
        <taxon>Rhabditida</taxon>
        <taxon>Spirurina</taxon>
        <taxon>Ascaridomorpha</taxon>
        <taxon>Ascaridoidea</taxon>
        <taxon>Toxocaridae</taxon>
        <taxon>Toxocara</taxon>
    </lineage>
</organism>
<sequence length="126" mass="13933">MPARFGTVSYENANSVSPSPTVDQHSASCRRVPGSPLSVSFEVEVRLISNLLVETDVAFDLTEFHRPIALTSMGGLHSSSTLLSRGLTSADDCCTCYTWSCSLMELSWRTERDYVDNYALVNRAFE</sequence>
<dbReference type="Proteomes" id="UP000031036">
    <property type="component" value="Unassembled WGS sequence"/>
</dbReference>
<comment type="caution">
    <text evidence="2">The sequence shown here is derived from an EMBL/GenBank/DDBJ whole genome shotgun (WGS) entry which is preliminary data.</text>
</comment>
<dbReference type="EMBL" id="JPKZ01003206">
    <property type="protein sequence ID" value="KHN72791.1"/>
    <property type="molecule type" value="Genomic_DNA"/>
</dbReference>
<protein>
    <submittedName>
        <fullName evidence="2">Uncharacterized protein</fullName>
    </submittedName>
</protein>
<gene>
    <name evidence="2" type="ORF">Tcan_00518</name>
</gene>
<evidence type="ECO:0000313" key="3">
    <source>
        <dbReference type="Proteomes" id="UP000031036"/>
    </source>
</evidence>
<feature type="non-terminal residue" evidence="2">
    <location>
        <position position="126"/>
    </location>
</feature>
<evidence type="ECO:0000313" key="2">
    <source>
        <dbReference type="EMBL" id="KHN72791.1"/>
    </source>
</evidence>
<dbReference type="AlphaFoldDB" id="A0A0B2UP98"/>
<feature type="region of interest" description="Disordered" evidence="1">
    <location>
        <begin position="1"/>
        <end position="27"/>
    </location>
</feature>
<keyword evidence="3" id="KW-1185">Reference proteome</keyword>
<reference evidence="2 3" key="1">
    <citation type="submission" date="2014-11" db="EMBL/GenBank/DDBJ databases">
        <title>Genetic blueprint of the zoonotic pathogen Toxocara canis.</title>
        <authorList>
            <person name="Zhu X.-Q."/>
            <person name="Korhonen P.K."/>
            <person name="Cai H."/>
            <person name="Young N.D."/>
            <person name="Nejsum P."/>
            <person name="von Samson-Himmelstjerna G."/>
            <person name="Boag P.R."/>
            <person name="Tan P."/>
            <person name="Li Q."/>
            <person name="Min J."/>
            <person name="Yang Y."/>
            <person name="Wang X."/>
            <person name="Fang X."/>
            <person name="Hall R.S."/>
            <person name="Hofmann A."/>
            <person name="Sternberg P.W."/>
            <person name="Jex A.R."/>
            <person name="Gasser R.B."/>
        </authorList>
    </citation>
    <scope>NUCLEOTIDE SEQUENCE [LARGE SCALE GENOMIC DNA]</scope>
    <source>
        <strain evidence="2">PN_DK_2014</strain>
    </source>
</reference>
<proteinExistence type="predicted"/>
<evidence type="ECO:0000256" key="1">
    <source>
        <dbReference type="SAM" id="MobiDB-lite"/>
    </source>
</evidence>
<accession>A0A0B2UP98</accession>
<name>A0A0B2UP98_TOXCA</name>
<feature type="compositionally biased region" description="Polar residues" evidence="1">
    <location>
        <begin position="9"/>
        <end position="27"/>
    </location>
</feature>